<feature type="transmembrane region" description="Helical" evidence="1">
    <location>
        <begin position="46"/>
        <end position="72"/>
    </location>
</feature>
<dbReference type="Proteomes" id="UP001164929">
    <property type="component" value="Chromosome 16"/>
</dbReference>
<evidence type="ECO:0000313" key="2">
    <source>
        <dbReference type="EMBL" id="KAJ6969021.1"/>
    </source>
</evidence>
<dbReference type="EMBL" id="JAQIZT010000016">
    <property type="protein sequence ID" value="KAJ6969021.1"/>
    <property type="molecule type" value="Genomic_DNA"/>
</dbReference>
<reference evidence="2 3" key="1">
    <citation type="journal article" date="2023" name="Mol. Ecol. Resour.">
        <title>Chromosome-level genome assembly of a triploid poplar Populus alba 'Berolinensis'.</title>
        <authorList>
            <person name="Chen S."/>
            <person name="Yu Y."/>
            <person name="Wang X."/>
            <person name="Wang S."/>
            <person name="Zhang T."/>
            <person name="Zhou Y."/>
            <person name="He R."/>
            <person name="Meng N."/>
            <person name="Wang Y."/>
            <person name="Liu W."/>
            <person name="Liu Z."/>
            <person name="Liu J."/>
            <person name="Guo Q."/>
            <person name="Huang H."/>
            <person name="Sederoff R.R."/>
            <person name="Wang G."/>
            <person name="Qu G."/>
            <person name="Chen S."/>
        </authorList>
    </citation>
    <scope>NUCLEOTIDE SEQUENCE [LARGE SCALE GENOMIC DNA]</scope>
    <source>
        <strain evidence="2">SC-2020</strain>
    </source>
</reference>
<accession>A0AAD6PVF8</accession>
<gene>
    <name evidence="2" type="ORF">NC653_036863</name>
</gene>
<evidence type="ECO:0000313" key="3">
    <source>
        <dbReference type="Proteomes" id="UP001164929"/>
    </source>
</evidence>
<sequence>MPQGQRRLLLAARSLHASNLESKHFRSLSRCVMELFGPEILTILSFGGLVAGLGVRVFGLGGLVAGLGWLAVWRRLSFGSEAQSLAFFLEPLGSGSPQMCHDRLVQLNEHKSGNGFHYKRAWLLVSIYVWRQLDVEE</sequence>
<keyword evidence="1" id="KW-0472">Membrane</keyword>
<proteinExistence type="predicted"/>
<keyword evidence="1" id="KW-0812">Transmembrane</keyword>
<dbReference type="AlphaFoldDB" id="A0AAD6PVF8"/>
<keyword evidence="1" id="KW-1133">Transmembrane helix</keyword>
<protein>
    <submittedName>
        <fullName evidence="2">Uncharacterized protein</fullName>
    </submittedName>
</protein>
<organism evidence="2 3">
    <name type="scientific">Populus alba x Populus x berolinensis</name>
    <dbReference type="NCBI Taxonomy" id="444605"/>
    <lineage>
        <taxon>Eukaryota</taxon>
        <taxon>Viridiplantae</taxon>
        <taxon>Streptophyta</taxon>
        <taxon>Embryophyta</taxon>
        <taxon>Tracheophyta</taxon>
        <taxon>Spermatophyta</taxon>
        <taxon>Magnoliopsida</taxon>
        <taxon>eudicotyledons</taxon>
        <taxon>Gunneridae</taxon>
        <taxon>Pentapetalae</taxon>
        <taxon>rosids</taxon>
        <taxon>fabids</taxon>
        <taxon>Malpighiales</taxon>
        <taxon>Salicaceae</taxon>
        <taxon>Saliceae</taxon>
        <taxon>Populus</taxon>
    </lineage>
</organism>
<evidence type="ECO:0000256" key="1">
    <source>
        <dbReference type="SAM" id="Phobius"/>
    </source>
</evidence>
<keyword evidence="3" id="KW-1185">Reference proteome</keyword>
<name>A0AAD6PVF8_9ROSI</name>
<comment type="caution">
    <text evidence="2">The sequence shown here is derived from an EMBL/GenBank/DDBJ whole genome shotgun (WGS) entry which is preliminary data.</text>
</comment>